<dbReference type="Pfam" id="PF04519">
    <property type="entry name" value="Bactofilin"/>
    <property type="match status" value="1"/>
</dbReference>
<dbReference type="EMBL" id="JACSIT010000085">
    <property type="protein sequence ID" value="MBC6993998.1"/>
    <property type="molecule type" value="Genomic_DNA"/>
</dbReference>
<dbReference type="Proteomes" id="UP000650081">
    <property type="component" value="Unassembled WGS sequence"/>
</dbReference>
<accession>A0A923PH30</accession>
<organism evidence="3 4">
    <name type="scientific">Neolewinella lacunae</name>
    <dbReference type="NCBI Taxonomy" id="1517758"/>
    <lineage>
        <taxon>Bacteria</taxon>
        <taxon>Pseudomonadati</taxon>
        <taxon>Bacteroidota</taxon>
        <taxon>Saprospiria</taxon>
        <taxon>Saprospirales</taxon>
        <taxon>Lewinellaceae</taxon>
        <taxon>Neolewinella</taxon>
    </lineage>
</organism>
<evidence type="ECO:0000256" key="2">
    <source>
        <dbReference type="SAM" id="MobiDB-lite"/>
    </source>
</evidence>
<proteinExistence type="inferred from homology"/>
<dbReference type="InterPro" id="IPR007607">
    <property type="entry name" value="BacA/B"/>
</dbReference>
<dbReference type="RefSeq" id="WP_187466092.1">
    <property type="nucleotide sequence ID" value="NZ_JACSIT010000085.1"/>
</dbReference>
<dbReference type="PANTHER" id="PTHR35024">
    <property type="entry name" value="HYPOTHETICAL CYTOSOLIC PROTEIN"/>
    <property type="match status" value="1"/>
</dbReference>
<gene>
    <name evidence="3" type="ORF">H9S92_07485</name>
</gene>
<evidence type="ECO:0000256" key="1">
    <source>
        <dbReference type="ARBA" id="ARBA00044755"/>
    </source>
</evidence>
<sequence length="153" mass="15440">MFGNNNGKDSKSTESTSSSNSGGSGGGVNTIDVNTKIKGNITAGGNIRIDGTLVGNLKCEALLVIGPKGYIEGDVECVKAIIEGKFQGNLVVKDDLTLQATSQVSGDVKATKMAVLGGAQINGTCTVPFSGTAITKATMTADNPLKNKTGATS</sequence>
<evidence type="ECO:0000313" key="3">
    <source>
        <dbReference type="EMBL" id="MBC6993998.1"/>
    </source>
</evidence>
<comment type="caution">
    <text evidence="3">The sequence shown here is derived from an EMBL/GenBank/DDBJ whole genome shotgun (WGS) entry which is preliminary data.</text>
</comment>
<feature type="region of interest" description="Disordered" evidence="2">
    <location>
        <begin position="1"/>
        <end position="27"/>
    </location>
</feature>
<dbReference type="PANTHER" id="PTHR35024:SF4">
    <property type="entry name" value="POLYMER-FORMING CYTOSKELETAL PROTEIN"/>
    <property type="match status" value="1"/>
</dbReference>
<protein>
    <submittedName>
        <fullName evidence="3">Polymer-forming cytoskeletal protein</fullName>
    </submittedName>
</protein>
<name>A0A923PH30_9BACT</name>
<dbReference type="AlphaFoldDB" id="A0A923PH30"/>
<reference evidence="3" key="1">
    <citation type="submission" date="2020-08" db="EMBL/GenBank/DDBJ databases">
        <title>Lewinella bacteria from marine environments.</title>
        <authorList>
            <person name="Zhong Y."/>
        </authorList>
    </citation>
    <scope>NUCLEOTIDE SEQUENCE</scope>
    <source>
        <strain evidence="3">KCTC 42187</strain>
    </source>
</reference>
<keyword evidence="4" id="KW-1185">Reference proteome</keyword>
<comment type="similarity">
    <text evidence="1">Belongs to the bactofilin family.</text>
</comment>
<evidence type="ECO:0000313" key="4">
    <source>
        <dbReference type="Proteomes" id="UP000650081"/>
    </source>
</evidence>